<keyword evidence="2" id="KW-1185">Reference proteome</keyword>
<dbReference type="Pfam" id="PF13181">
    <property type="entry name" value="TPR_8"/>
    <property type="match status" value="1"/>
</dbReference>
<dbReference type="InterPro" id="IPR019734">
    <property type="entry name" value="TPR_rpt"/>
</dbReference>
<dbReference type="AlphaFoldDB" id="A0A6P4Z1N9"/>
<organism evidence="2 3">
    <name type="scientific">Branchiostoma belcheri</name>
    <name type="common">Amphioxus</name>
    <dbReference type="NCBI Taxonomy" id="7741"/>
    <lineage>
        <taxon>Eukaryota</taxon>
        <taxon>Metazoa</taxon>
        <taxon>Chordata</taxon>
        <taxon>Cephalochordata</taxon>
        <taxon>Leptocardii</taxon>
        <taxon>Amphioxiformes</taxon>
        <taxon>Branchiostomatidae</taxon>
        <taxon>Branchiostoma</taxon>
    </lineage>
</organism>
<accession>A0A6P4Z1N9</accession>
<evidence type="ECO:0000313" key="3">
    <source>
        <dbReference type="RefSeq" id="XP_019635475.1"/>
    </source>
</evidence>
<feature type="region of interest" description="Disordered" evidence="1">
    <location>
        <begin position="170"/>
        <end position="281"/>
    </location>
</feature>
<sequence>MLDFASALNTLSTVTGNGDETLPNSLLKQVKGRVKTITDLKTVTKAIKELEKFKGIKVSSLKEGSLIFYLQCTDMSGLGDLWFMYKNGELDNLLHSSLVSVETLQQLHAESISVKSTINIEDFRKALVHNLTTPSTRGKPTSRLPQEYPLYQPHTHTTSRVLDVLHLDGTSLTRSPGKQQELHIPSTAQTEDSEDHLGTKLGDQPVAGASVSPVKGDQHRSTDVQDEQMTSELALHTSVRPKDIQRLRAGSKLSTASIRSGASHESTRTTHSTGTSQSADTGYATASILSEDDRSSLKSAFKIRDDEDPQVNLNLLVAELNTPAVKRNKPQQFELYCQIGDLYRTKLHNLQSALQYYQNMLECSQELSDKSKQANAYSRLGVTYGLLDEQEKAFRYNMMALSFHDIRLERDTDICVAYKKLASSLAQSDQQASDAKTTYESALAVAMEIGNKTQQMDIYLELGDLHREQLHEPQKSHKYYTEMLALARDLGRKDKERQAYNRLGLACGDMQDYETALEWHQKDLNMSQESGDKTEQIAAHQNIADSYMTLGKLDLARSHYQSAKTIAMETANKTRQMDIYLKLGDLHRKQLHEPQESHKYYTEMLALARDLGRKDMESLAYNRLGLACEDMQDYEAALEWNKKYLKMSQESGEKTEQMTAKTNLGASYKALGKLDLARSHYQSAMTIAMETGNKTRQMDIYLELGDLHREQLHEPQESHMYYTEMLALARDLGRKDKENQAYNRLGLACWEMQDYEAALEWSKNFLKMCLESGDKTEQITAHQNIAATCMALGKLDLARSHYQSAMTIAMETGNKQKQEDIAMELANL</sequence>
<dbReference type="RefSeq" id="XP_019635475.1">
    <property type="nucleotide sequence ID" value="XM_019779916.1"/>
</dbReference>
<dbReference type="Pfam" id="PF13424">
    <property type="entry name" value="TPR_12"/>
    <property type="match status" value="3"/>
</dbReference>
<evidence type="ECO:0000313" key="2">
    <source>
        <dbReference type="Proteomes" id="UP000515135"/>
    </source>
</evidence>
<dbReference type="OrthoDB" id="626167at2759"/>
<dbReference type="GeneID" id="109478387"/>
<dbReference type="InterPro" id="IPR011990">
    <property type="entry name" value="TPR-like_helical_dom_sf"/>
</dbReference>
<dbReference type="PANTHER" id="PTHR10098">
    <property type="entry name" value="RAPSYN-RELATED"/>
    <property type="match status" value="1"/>
</dbReference>
<reference evidence="3" key="1">
    <citation type="submission" date="2025-08" db="UniProtKB">
        <authorList>
            <consortium name="RefSeq"/>
        </authorList>
    </citation>
    <scope>IDENTIFICATION</scope>
    <source>
        <tissue evidence="3">Gonad</tissue>
    </source>
</reference>
<name>A0A6P4Z1N9_BRABE</name>
<dbReference type="KEGG" id="bbel:109478387"/>
<proteinExistence type="predicted"/>
<dbReference type="PANTHER" id="PTHR10098:SF106">
    <property type="entry name" value="TETRATRICOPEPTIDE REPEAT PROTEIN 28-LIKE PROTEIN"/>
    <property type="match status" value="1"/>
</dbReference>
<dbReference type="SUPFAM" id="SSF48452">
    <property type="entry name" value="TPR-like"/>
    <property type="match status" value="4"/>
</dbReference>
<dbReference type="Gene3D" id="1.25.40.10">
    <property type="entry name" value="Tetratricopeptide repeat domain"/>
    <property type="match status" value="3"/>
</dbReference>
<protein>
    <submittedName>
        <fullName evidence="3">Tetratricopeptide repeat protein 28-like isoform X1</fullName>
    </submittedName>
</protein>
<dbReference type="Proteomes" id="UP000515135">
    <property type="component" value="Unplaced"/>
</dbReference>
<feature type="compositionally biased region" description="Polar residues" evidence="1">
    <location>
        <begin position="252"/>
        <end position="280"/>
    </location>
</feature>
<evidence type="ECO:0000256" key="1">
    <source>
        <dbReference type="SAM" id="MobiDB-lite"/>
    </source>
</evidence>
<dbReference type="SMART" id="SM00028">
    <property type="entry name" value="TPR"/>
    <property type="match status" value="8"/>
</dbReference>
<gene>
    <name evidence="3" type="primary">LOC109478387</name>
</gene>